<dbReference type="PROSITE" id="PS50159">
    <property type="entry name" value="RIBOSOMAL_S13_2"/>
    <property type="match status" value="1"/>
</dbReference>
<sequence length="131" mass="14771">MPRIIGVDIPPNKRIDIALRYVYGIGPKIASEIVEKTGIEPATRAKDLDENDLSKIVHVIQEGDYLVEGDLRRERSLNLKRLQNIKSYRGLRHARGLPVRGQRTSTNARTRKGKKKTVGVQRNPNAKTGIH</sequence>
<dbReference type="GO" id="GO:0015935">
    <property type="term" value="C:small ribosomal subunit"/>
    <property type="evidence" value="ECO:0007669"/>
    <property type="project" value="TreeGrafter"/>
</dbReference>
<dbReference type="Gene3D" id="4.10.910.10">
    <property type="entry name" value="30s ribosomal protein s13, domain 2"/>
    <property type="match status" value="1"/>
</dbReference>
<keyword evidence="3" id="KW-0694">RNA-binding</keyword>
<dbReference type="NCBIfam" id="TIGR03631">
    <property type="entry name" value="uS13_bact"/>
    <property type="match status" value="1"/>
</dbReference>
<accession>A0A382ILU5</accession>
<dbReference type="GO" id="GO:0003735">
    <property type="term" value="F:structural constituent of ribosome"/>
    <property type="evidence" value="ECO:0007669"/>
    <property type="project" value="InterPro"/>
</dbReference>
<feature type="region of interest" description="Disordered" evidence="6">
    <location>
        <begin position="97"/>
        <end position="131"/>
    </location>
</feature>
<dbReference type="PROSITE" id="PS00646">
    <property type="entry name" value="RIBOSOMAL_S13_1"/>
    <property type="match status" value="1"/>
</dbReference>
<dbReference type="GO" id="GO:0019843">
    <property type="term" value="F:rRNA binding"/>
    <property type="evidence" value="ECO:0007669"/>
    <property type="project" value="UniProtKB-KW"/>
</dbReference>
<evidence type="ECO:0000256" key="3">
    <source>
        <dbReference type="ARBA" id="ARBA00022884"/>
    </source>
</evidence>
<dbReference type="InterPro" id="IPR027437">
    <property type="entry name" value="Rbsml_uS13_C"/>
</dbReference>
<gene>
    <name evidence="7" type="ORF">METZ01_LOCUS253588</name>
</gene>
<evidence type="ECO:0000313" key="7">
    <source>
        <dbReference type="EMBL" id="SVC00734.1"/>
    </source>
</evidence>
<evidence type="ECO:0000256" key="1">
    <source>
        <dbReference type="ARBA" id="ARBA00008080"/>
    </source>
</evidence>
<dbReference type="InterPro" id="IPR010979">
    <property type="entry name" value="Ribosomal_uS13-like_H2TH"/>
</dbReference>
<comment type="similarity">
    <text evidence="1">Belongs to the universal ribosomal protein uS13 family.</text>
</comment>
<evidence type="ECO:0000256" key="4">
    <source>
        <dbReference type="ARBA" id="ARBA00022980"/>
    </source>
</evidence>
<dbReference type="GO" id="GO:0006412">
    <property type="term" value="P:translation"/>
    <property type="evidence" value="ECO:0007669"/>
    <property type="project" value="InterPro"/>
</dbReference>
<evidence type="ECO:0000256" key="6">
    <source>
        <dbReference type="SAM" id="MobiDB-lite"/>
    </source>
</evidence>
<dbReference type="FunFam" id="1.10.8.50:FF:000001">
    <property type="entry name" value="30S ribosomal protein S13"/>
    <property type="match status" value="1"/>
</dbReference>
<keyword evidence="4" id="KW-0689">Ribosomal protein</keyword>
<name>A0A382ILU5_9ZZZZ</name>
<evidence type="ECO:0000256" key="2">
    <source>
        <dbReference type="ARBA" id="ARBA00022730"/>
    </source>
</evidence>
<dbReference type="PANTHER" id="PTHR10871:SF1">
    <property type="entry name" value="SMALL RIBOSOMAL SUBUNIT PROTEIN US13M"/>
    <property type="match status" value="1"/>
</dbReference>
<keyword evidence="2" id="KW-0699">rRNA-binding</keyword>
<dbReference type="InterPro" id="IPR019980">
    <property type="entry name" value="Ribosomal_uS13_bac-type"/>
</dbReference>
<dbReference type="Gene3D" id="1.10.8.50">
    <property type="match status" value="1"/>
</dbReference>
<dbReference type="AlphaFoldDB" id="A0A382ILU5"/>
<dbReference type="PIRSF" id="PIRSF002134">
    <property type="entry name" value="Ribosomal_S13"/>
    <property type="match status" value="1"/>
</dbReference>
<keyword evidence="5" id="KW-0687">Ribonucleoprotein</keyword>
<reference evidence="7" key="1">
    <citation type="submission" date="2018-05" db="EMBL/GenBank/DDBJ databases">
        <authorList>
            <person name="Lanie J.A."/>
            <person name="Ng W.-L."/>
            <person name="Kazmierczak K.M."/>
            <person name="Andrzejewski T.M."/>
            <person name="Davidsen T.M."/>
            <person name="Wayne K.J."/>
            <person name="Tettelin H."/>
            <person name="Glass J.I."/>
            <person name="Rusch D."/>
            <person name="Podicherti R."/>
            <person name="Tsui H.-C.T."/>
            <person name="Winkler M.E."/>
        </authorList>
    </citation>
    <scope>NUCLEOTIDE SEQUENCE</scope>
</reference>
<dbReference type="EMBL" id="UINC01068251">
    <property type="protein sequence ID" value="SVC00734.1"/>
    <property type="molecule type" value="Genomic_DNA"/>
</dbReference>
<dbReference type="HAMAP" id="MF_01315">
    <property type="entry name" value="Ribosomal_uS13"/>
    <property type="match status" value="1"/>
</dbReference>
<dbReference type="InterPro" id="IPR001892">
    <property type="entry name" value="Ribosomal_uS13"/>
</dbReference>
<proteinExistence type="inferred from homology"/>
<protein>
    <recommendedName>
        <fullName evidence="8">30S ribosomal protein S13</fullName>
    </recommendedName>
</protein>
<dbReference type="PANTHER" id="PTHR10871">
    <property type="entry name" value="30S RIBOSOMAL PROTEIN S13/40S RIBOSOMAL PROTEIN S18"/>
    <property type="match status" value="1"/>
</dbReference>
<dbReference type="GO" id="GO:0005829">
    <property type="term" value="C:cytosol"/>
    <property type="evidence" value="ECO:0007669"/>
    <property type="project" value="TreeGrafter"/>
</dbReference>
<evidence type="ECO:0008006" key="8">
    <source>
        <dbReference type="Google" id="ProtNLM"/>
    </source>
</evidence>
<feature type="compositionally biased region" description="Polar residues" evidence="6">
    <location>
        <begin position="120"/>
        <end position="131"/>
    </location>
</feature>
<dbReference type="Pfam" id="PF00416">
    <property type="entry name" value="Ribosomal_S13"/>
    <property type="match status" value="1"/>
</dbReference>
<dbReference type="SUPFAM" id="SSF46946">
    <property type="entry name" value="S13-like H2TH domain"/>
    <property type="match status" value="1"/>
</dbReference>
<dbReference type="InterPro" id="IPR018269">
    <property type="entry name" value="Ribosomal_uS13_CS"/>
</dbReference>
<organism evidence="7">
    <name type="scientific">marine metagenome</name>
    <dbReference type="NCBI Taxonomy" id="408172"/>
    <lineage>
        <taxon>unclassified sequences</taxon>
        <taxon>metagenomes</taxon>
        <taxon>ecological metagenomes</taxon>
    </lineage>
</organism>
<evidence type="ECO:0000256" key="5">
    <source>
        <dbReference type="ARBA" id="ARBA00023274"/>
    </source>
</evidence>